<dbReference type="EC" id="3.1.6.1" evidence="7"/>
<dbReference type="Pfam" id="PF00884">
    <property type="entry name" value="Sulfatase"/>
    <property type="match status" value="1"/>
</dbReference>
<feature type="domain" description="Sulfatase N-terminal" evidence="6">
    <location>
        <begin position="62"/>
        <end position="161"/>
    </location>
</feature>
<dbReference type="PANTHER" id="PTHR42693">
    <property type="entry name" value="ARYLSULFATASE FAMILY MEMBER"/>
    <property type="match status" value="1"/>
</dbReference>
<feature type="chain" id="PRO_5023138504" evidence="5">
    <location>
        <begin position="21"/>
        <end position="161"/>
    </location>
</feature>
<reference evidence="7 8" key="1">
    <citation type="journal article" date="2020" name="Antonie Van Leeuwenhoek">
        <title>Rhodopirellula heiligendammensis sp. nov., Rhodopirellula pilleata sp. nov., and Rhodopirellula solitaria sp. nov. isolated from natural or artificial marine surfaces in Northern Germany and California, USA, and emended description of the genus Rhodopirellula.</title>
        <authorList>
            <person name="Kallscheuer N."/>
            <person name="Wiegand S."/>
            <person name="Jogler M."/>
            <person name="Boedeker C."/>
            <person name="Peeters S.H."/>
            <person name="Rast P."/>
            <person name="Heuer A."/>
            <person name="Jetten M.S.M."/>
            <person name="Rohde M."/>
            <person name="Jogler C."/>
        </authorList>
    </citation>
    <scope>NUCLEOTIDE SEQUENCE [LARGE SCALE GENOMIC DNA]</scope>
    <source>
        <strain evidence="7 8">Poly21</strain>
    </source>
</reference>
<keyword evidence="4" id="KW-0106">Calcium</keyword>
<evidence type="ECO:0000256" key="3">
    <source>
        <dbReference type="ARBA" id="ARBA00022801"/>
    </source>
</evidence>
<dbReference type="Proteomes" id="UP000319908">
    <property type="component" value="Unassembled WGS sequence"/>
</dbReference>
<organism evidence="7 8">
    <name type="scientific">Allorhodopirellula heiligendammensis</name>
    <dbReference type="NCBI Taxonomy" id="2714739"/>
    <lineage>
        <taxon>Bacteria</taxon>
        <taxon>Pseudomonadati</taxon>
        <taxon>Planctomycetota</taxon>
        <taxon>Planctomycetia</taxon>
        <taxon>Pirellulales</taxon>
        <taxon>Pirellulaceae</taxon>
        <taxon>Allorhodopirellula</taxon>
    </lineage>
</organism>
<evidence type="ECO:0000256" key="5">
    <source>
        <dbReference type="SAM" id="SignalP"/>
    </source>
</evidence>
<dbReference type="EMBL" id="SJPU01000001">
    <property type="protein sequence ID" value="TWU19918.1"/>
    <property type="molecule type" value="Genomic_DNA"/>
</dbReference>
<evidence type="ECO:0000313" key="8">
    <source>
        <dbReference type="Proteomes" id="UP000319908"/>
    </source>
</evidence>
<keyword evidence="2" id="KW-0479">Metal-binding</keyword>
<feature type="signal peptide" evidence="5">
    <location>
        <begin position="1"/>
        <end position="20"/>
    </location>
</feature>
<dbReference type="Gene3D" id="3.40.720.10">
    <property type="entry name" value="Alkaline Phosphatase, subunit A"/>
    <property type="match status" value="1"/>
</dbReference>
<name>A0A5C6C700_9BACT</name>
<sequence>MFRSFLVAISLALYSTASLVADEPDRIELPIPLSPFEGKIGKTYQDSVPDWQDPVSAPEGAPNVIVILLDDVGFGQTSTFGGLIPTPNLDQLASEGLRYNRFHTTAICGPSRAALLTGRNHHDAGSGFLMEWATGYPNYSTMIQPTTATIGRVLKGNGYAT</sequence>
<evidence type="ECO:0000256" key="2">
    <source>
        <dbReference type="ARBA" id="ARBA00022723"/>
    </source>
</evidence>
<evidence type="ECO:0000256" key="4">
    <source>
        <dbReference type="ARBA" id="ARBA00022837"/>
    </source>
</evidence>
<comment type="similarity">
    <text evidence="1">Belongs to the sulfatase family.</text>
</comment>
<dbReference type="SUPFAM" id="SSF53649">
    <property type="entry name" value="Alkaline phosphatase-like"/>
    <property type="match status" value="1"/>
</dbReference>
<keyword evidence="3 7" id="KW-0378">Hydrolase</keyword>
<dbReference type="PANTHER" id="PTHR42693:SF43">
    <property type="entry name" value="BLL2667 PROTEIN"/>
    <property type="match status" value="1"/>
</dbReference>
<dbReference type="GO" id="GO:0046872">
    <property type="term" value="F:metal ion binding"/>
    <property type="evidence" value="ECO:0007669"/>
    <property type="project" value="UniProtKB-KW"/>
</dbReference>
<evidence type="ECO:0000313" key="7">
    <source>
        <dbReference type="EMBL" id="TWU19918.1"/>
    </source>
</evidence>
<comment type="caution">
    <text evidence="7">The sequence shown here is derived from an EMBL/GenBank/DDBJ whole genome shotgun (WGS) entry which is preliminary data.</text>
</comment>
<evidence type="ECO:0000259" key="6">
    <source>
        <dbReference type="Pfam" id="PF00884"/>
    </source>
</evidence>
<dbReference type="InterPro" id="IPR000917">
    <property type="entry name" value="Sulfatase_N"/>
</dbReference>
<dbReference type="InterPro" id="IPR024607">
    <property type="entry name" value="Sulfatase_CS"/>
</dbReference>
<dbReference type="PROSITE" id="PS00523">
    <property type="entry name" value="SULFATASE_1"/>
    <property type="match status" value="1"/>
</dbReference>
<dbReference type="InterPro" id="IPR017850">
    <property type="entry name" value="Alkaline_phosphatase_core_sf"/>
</dbReference>
<gene>
    <name evidence="7" type="primary">atsA_33</name>
    <name evidence="7" type="ORF">Poly21_20970</name>
</gene>
<dbReference type="GO" id="GO:0004065">
    <property type="term" value="F:arylsulfatase activity"/>
    <property type="evidence" value="ECO:0007669"/>
    <property type="project" value="UniProtKB-EC"/>
</dbReference>
<dbReference type="AlphaFoldDB" id="A0A5C6C700"/>
<keyword evidence="8" id="KW-1185">Reference proteome</keyword>
<dbReference type="InterPro" id="IPR050738">
    <property type="entry name" value="Sulfatase"/>
</dbReference>
<evidence type="ECO:0000256" key="1">
    <source>
        <dbReference type="ARBA" id="ARBA00008779"/>
    </source>
</evidence>
<protein>
    <submittedName>
        <fullName evidence="7">Arylsulfatase</fullName>
        <ecNumber evidence="7">3.1.6.1</ecNumber>
    </submittedName>
</protein>
<keyword evidence="5" id="KW-0732">Signal</keyword>
<proteinExistence type="inferred from homology"/>
<accession>A0A5C6C700</accession>